<name>A0A1Y0B0D5_9LAMI</name>
<geneLocation type="mitochondrion" evidence="1"/>
<accession>A0A1Y0B0D5</accession>
<reference evidence="1" key="1">
    <citation type="submission" date="2017-03" db="EMBL/GenBank/DDBJ databases">
        <title>The mitochondrial genome of the carnivorous plant Utricularia reniformis (Lentibulariaceae): structure, comparative analysis and evolutionary landmarks.</title>
        <authorList>
            <person name="Silva S.R."/>
            <person name="Alvarenga D.O."/>
            <person name="Michael T.P."/>
            <person name="Miranda V.F.O."/>
            <person name="Varani A.M."/>
        </authorList>
    </citation>
    <scope>NUCLEOTIDE SEQUENCE</scope>
</reference>
<protein>
    <submittedName>
        <fullName evidence="1">Uncharacterized protein</fullName>
    </submittedName>
</protein>
<proteinExistence type="predicted"/>
<dbReference type="AlphaFoldDB" id="A0A1Y0B0D5"/>
<gene>
    <name evidence="1" type="ORF">AEK19_MT0653</name>
</gene>
<keyword evidence="1" id="KW-0496">Mitochondrion</keyword>
<evidence type="ECO:0000313" key="1">
    <source>
        <dbReference type="EMBL" id="ART30906.1"/>
    </source>
</evidence>
<sequence length="49" mass="5452">MECGRRCDGIALDSRTYRICSEESTTSFLNQSIHKVGFSRACCCQVCAD</sequence>
<organism evidence="1">
    <name type="scientific">Utricularia reniformis</name>
    <dbReference type="NCBI Taxonomy" id="192314"/>
    <lineage>
        <taxon>Eukaryota</taxon>
        <taxon>Viridiplantae</taxon>
        <taxon>Streptophyta</taxon>
        <taxon>Embryophyta</taxon>
        <taxon>Tracheophyta</taxon>
        <taxon>Spermatophyta</taxon>
        <taxon>Magnoliopsida</taxon>
        <taxon>eudicotyledons</taxon>
        <taxon>Gunneridae</taxon>
        <taxon>Pentapetalae</taxon>
        <taxon>asterids</taxon>
        <taxon>lamiids</taxon>
        <taxon>Lamiales</taxon>
        <taxon>Lentibulariaceae</taxon>
        <taxon>Utricularia</taxon>
    </lineage>
</organism>
<dbReference type="EMBL" id="KY774314">
    <property type="protein sequence ID" value="ART30906.1"/>
    <property type="molecule type" value="Genomic_DNA"/>
</dbReference>